<organism evidence="1">
    <name type="scientific">viral metagenome</name>
    <dbReference type="NCBI Taxonomy" id="1070528"/>
    <lineage>
        <taxon>unclassified sequences</taxon>
        <taxon>metagenomes</taxon>
        <taxon>organismal metagenomes</taxon>
    </lineage>
</organism>
<dbReference type="EMBL" id="MN739524">
    <property type="protein sequence ID" value="QHT10669.1"/>
    <property type="molecule type" value="Genomic_DNA"/>
</dbReference>
<proteinExistence type="predicted"/>
<protein>
    <submittedName>
        <fullName evidence="1">Uncharacterized protein</fullName>
    </submittedName>
</protein>
<name>A0A6C0D434_9ZZZZ</name>
<dbReference type="AlphaFoldDB" id="A0A6C0D434"/>
<evidence type="ECO:0000313" key="1">
    <source>
        <dbReference type="EMBL" id="QHT10669.1"/>
    </source>
</evidence>
<reference evidence="1" key="1">
    <citation type="journal article" date="2020" name="Nature">
        <title>Giant virus diversity and host interactions through global metagenomics.</title>
        <authorList>
            <person name="Schulz F."/>
            <person name="Roux S."/>
            <person name="Paez-Espino D."/>
            <person name="Jungbluth S."/>
            <person name="Walsh D.A."/>
            <person name="Denef V.J."/>
            <person name="McMahon K.D."/>
            <person name="Konstantinidis K.T."/>
            <person name="Eloe-Fadrosh E.A."/>
            <person name="Kyrpides N.C."/>
            <person name="Woyke T."/>
        </authorList>
    </citation>
    <scope>NUCLEOTIDE SEQUENCE</scope>
    <source>
        <strain evidence="1">GVMAG-M-3300023174-107</strain>
    </source>
</reference>
<sequence length="76" mass="8904">METIDENQSKFENEKCKDEIAIIMRQTTYTKEEAEILFDNLGSVEKCIEHYLGIKPRGEPAISTNQKIFKSIRDFF</sequence>
<accession>A0A6C0D434</accession>